<feature type="compositionally biased region" description="Low complexity" evidence="5">
    <location>
        <begin position="581"/>
        <end position="599"/>
    </location>
</feature>
<dbReference type="GeneID" id="9058344"/>
<feature type="compositionally biased region" description="Acidic residues" evidence="5">
    <location>
        <begin position="248"/>
        <end position="265"/>
    </location>
</feature>
<keyword evidence="3 4" id="KW-0862">Zinc</keyword>
<evidence type="ECO:0000313" key="8">
    <source>
        <dbReference type="Proteomes" id="UP000007800"/>
    </source>
</evidence>
<dbReference type="GO" id="GO:0008270">
    <property type="term" value="F:zinc ion binding"/>
    <property type="evidence" value="ECO:0007669"/>
    <property type="project" value="UniProtKB-KW"/>
</dbReference>
<dbReference type="OMA" id="HHEEDIG"/>
<protein>
    <recommendedName>
        <fullName evidence="6">C3H1-type domain-containing protein</fullName>
    </recommendedName>
</protein>
<feature type="compositionally biased region" description="Low complexity" evidence="5">
    <location>
        <begin position="289"/>
        <end position="329"/>
    </location>
</feature>
<feature type="compositionally biased region" description="Basic and acidic residues" evidence="5">
    <location>
        <begin position="870"/>
        <end position="891"/>
    </location>
</feature>
<feature type="compositionally biased region" description="Low complexity" evidence="5">
    <location>
        <begin position="923"/>
        <end position="932"/>
    </location>
</feature>
<dbReference type="SUPFAM" id="SSF90229">
    <property type="entry name" value="CCCH zinc finger"/>
    <property type="match status" value="2"/>
</dbReference>
<organism evidence="8">
    <name type="scientific">Perkinsus marinus (strain ATCC 50983 / TXsc)</name>
    <dbReference type="NCBI Taxonomy" id="423536"/>
    <lineage>
        <taxon>Eukaryota</taxon>
        <taxon>Sar</taxon>
        <taxon>Alveolata</taxon>
        <taxon>Perkinsozoa</taxon>
        <taxon>Perkinsea</taxon>
        <taxon>Perkinsida</taxon>
        <taxon>Perkinsidae</taxon>
        <taxon>Perkinsus</taxon>
    </lineage>
</organism>
<dbReference type="Pfam" id="PF00642">
    <property type="entry name" value="zf-CCCH"/>
    <property type="match status" value="1"/>
</dbReference>
<feature type="compositionally biased region" description="Basic and acidic residues" evidence="5">
    <location>
        <begin position="32"/>
        <end position="50"/>
    </location>
</feature>
<dbReference type="InterPro" id="IPR000571">
    <property type="entry name" value="Znf_CCCH"/>
</dbReference>
<evidence type="ECO:0000313" key="7">
    <source>
        <dbReference type="EMBL" id="EER19832.1"/>
    </source>
</evidence>
<evidence type="ECO:0000256" key="3">
    <source>
        <dbReference type="ARBA" id="ARBA00022833"/>
    </source>
</evidence>
<feature type="compositionally biased region" description="Basic and acidic residues" evidence="5">
    <location>
        <begin position="833"/>
        <end position="842"/>
    </location>
</feature>
<evidence type="ECO:0000256" key="1">
    <source>
        <dbReference type="ARBA" id="ARBA00022723"/>
    </source>
</evidence>
<dbReference type="OrthoDB" id="447241at2759"/>
<evidence type="ECO:0000256" key="4">
    <source>
        <dbReference type="PROSITE-ProRule" id="PRU00723"/>
    </source>
</evidence>
<feature type="region of interest" description="Disordered" evidence="5">
    <location>
        <begin position="342"/>
        <end position="371"/>
    </location>
</feature>
<dbReference type="EMBL" id="GG670888">
    <property type="protein sequence ID" value="EER19832.1"/>
    <property type="molecule type" value="Genomic_DNA"/>
</dbReference>
<dbReference type="Gene3D" id="2.30.30.1190">
    <property type="match status" value="1"/>
</dbReference>
<proteinExistence type="predicted"/>
<feature type="domain" description="C3H1-type" evidence="6">
    <location>
        <begin position="662"/>
        <end position="689"/>
    </location>
</feature>
<dbReference type="Gene3D" id="4.10.1000.10">
    <property type="entry name" value="Zinc finger, CCCH-type"/>
    <property type="match status" value="1"/>
</dbReference>
<keyword evidence="8" id="KW-1185">Reference proteome</keyword>
<dbReference type="RefSeq" id="XP_002788036.1">
    <property type="nucleotide sequence ID" value="XM_002787990.1"/>
</dbReference>
<dbReference type="Proteomes" id="UP000007800">
    <property type="component" value="Unassembled WGS sequence"/>
</dbReference>
<keyword evidence="2 4" id="KW-0863">Zinc-finger</keyword>
<feature type="compositionally biased region" description="Low complexity" evidence="5">
    <location>
        <begin position="618"/>
        <end position="635"/>
    </location>
</feature>
<keyword evidence="1 4" id="KW-0479">Metal-binding</keyword>
<feature type="region of interest" description="Disordered" evidence="5">
    <location>
        <begin position="581"/>
        <end position="640"/>
    </location>
</feature>
<reference evidence="7 8" key="1">
    <citation type="submission" date="2008-07" db="EMBL/GenBank/DDBJ databases">
        <authorList>
            <person name="El-Sayed N."/>
            <person name="Caler E."/>
            <person name="Inman J."/>
            <person name="Amedeo P."/>
            <person name="Hass B."/>
            <person name="Wortman J."/>
        </authorList>
    </citation>
    <scope>NUCLEOTIDE SEQUENCE [LARGE SCALE GENOMIC DNA]</scope>
    <source>
        <strain evidence="8">ATCC 50983 / TXsc</strain>
    </source>
</reference>
<feature type="domain" description="C3H1-type" evidence="6">
    <location>
        <begin position="503"/>
        <end position="531"/>
    </location>
</feature>
<evidence type="ECO:0000256" key="2">
    <source>
        <dbReference type="ARBA" id="ARBA00022771"/>
    </source>
</evidence>
<feature type="compositionally biased region" description="Low complexity" evidence="5">
    <location>
        <begin position="957"/>
        <end position="972"/>
    </location>
</feature>
<dbReference type="SMART" id="SM00356">
    <property type="entry name" value="ZnF_C3H1"/>
    <property type="match status" value="2"/>
</dbReference>
<feature type="region of interest" description="Disordered" evidence="5">
    <location>
        <begin position="282"/>
        <end position="329"/>
    </location>
</feature>
<feature type="compositionally biased region" description="Low complexity" evidence="5">
    <location>
        <begin position="695"/>
        <end position="713"/>
    </location>
</feature>
<dbReference type="Pfam" id="PF25585">
    <property type="entry name" value="zf-CCCH_DUS3L"/>
    <property type="match status" value="1"/>
</dbReference>
<name>C5K6B2_PERM5</name>
<dbReference type="InParanoid" id="C5K6B2"/>
<dbReference type="PROSITE" id="PS50103">
    <property type="entry name" value="ZF_C3H1"/>
    <property type="match status" value="2"/>
</dbReference>
<feature type="region of interest" description="Disordered" evidence="5">
    <location>
        <begin position="1"/>
        <end position="73"/>
    </location>
</feature>
<feature type="region of interest" description="Disordered" evidence="5">
    <location>
        <begin position="245"/>
        <end position="267"/>
    </location>
</feature>
<evidence type="ECO:0000256" key="5">
    <source>
        <dbReference type="SAM" id="MobiDB-lite"/>
    </source>
</evidence>
<feature type="zinc finger region" description="C3H1-type" evidence="4">
    <location>
        <begin position="662"/>
        <end position="689"/>
    </location>
</feature>
<feature type="zinc finger region" description="C3H1-type" evidence="4">
    <location>
        <begin position="503"/>
        <end position="531"/>
    </location>
</feature>
<feature type="region of interest" description="Disordered" evidence="5">
    <location>
        <begin position="906"/>
        <end position="981"/>
    </location>
</feature>
<feature type="region of interest" description="Disordered" evidence="5">
    <location>
        <begin position="824"/>
        <end position="894"/>
    </location>
</feature>
<evidence type="ECO:0000259" key="6">
    <source>
        <dbReference type="PROSITE" id="PS50103"/>
    </source>
</evidence>
<feature type="region of interest" description="Disordered" evidence="5">
    <location>
        <begin position="730"/>
        <end position="760"/>
    </location>
</feature>
<feature type="compositionally biased region" description="Gly residues" evidence="5">
    <location>
        <begin position="747"/>
        <end position="757"/>
    </location>
</feature>
<accession>C5K6B2</accession>
<dbReference type="InterPro" id="IPR036855">
    <property type="entry name" value="Znf_CCCH_sf"/>
</dbReference>
<sequence length="981" mass="105314">MSTAEDQTDNIVHDDDDVKDNGGVGLSSFNDEDNKRDNNTTTHKEDHQQHDDEDGMENAVKSAASPPSMDNPDLQAIVNKVWPALMKEVEKRSTSMEQDLIKRHNIRMMNEMQEVVRQIKIAKVRNDEVLRAYHAKHGELTRAVTDVVEKQQSMNNDIEDVKRKMAQLKQELTLRCGQNTEQLAQLKHTVFTAWQKEKSDVQQRVTQLYRSDLALVLQQCEMKLKENHSQVIGLKKQLRKLTAKVEGNNDDDEEEEDVATEDDEMMASSSFDLTKILHDSKVDDDHTQPTESKQQQQQASTVTPSSGVTTTTPNQQQQPTTNTATTSTQQLLQQQITAAQHQATAFAGQSQQRPGTQSSSSSPAPSSVSGMSNISKSIAEVLSRSSNPAATQSGIAQLMANLPRQQQIQLQLLVQQQQQARQQQQAAQLAATTTNTAAAAAAAHQQQQQAARTAAQAASASAAAAHQEGKTQQATGQEWGGMIQALANKLGTQVPIQQQQQATTTNTPCPFFTTFGWCKFGDKCRYVHTSTGREPLRHLPPAMIAQLQQQLSAQVQSGQITGSVGLTQAIAASARQGAQHAAAQAAAQAAQQQQRHTPTATPPPPSSIDQHGARPQVSTTSTPLSSAASATTTRSGGPTNQQSLMAAQIACQQEAMAMGRAKAKTLPCKFHQIGRCAYGDRCAYNHDIISNTPTTIQLPTTTTQSSSSSQQQQHVHVSERYLDQVLGNLEQQQSRHRQGVDAPPNRSGGGSGFGSGFSGLHLPTGTQADVTAQAAAKAWGTTGLGSNAGAWTTGTAAASGAAAAGVPSTTTLVPDSTSCSVASAAAAPNTRSKQLDQQHYREASMSSNSSNAPPPPPPGIGNRTTAVVDGDAHDHHHHDDVAHEEDVGIRDGEDDTEYDQWNAMTFDLGDGDNLTTTRKNRLPQSSPSSDFSGPPPGLGIKQKGNEHLTPPPGLVATNTTTSSTTNTNTDSNNNKKKTMKR</sequence>
<feature type="region of interest" description="Disordered" evidence="5">
    <location>
        <begin position="695"/>
        <end position="717"/>
    </location>
</feature>
<dbReference type="AlphaFoldDB" id="C5K6B2"/>
<gene>
    <name evidence="7" type="ORF">Pmar_PMAR006724</name>
</gene>